<dbReference type="GO" id="GO:0006950">
    <property type="term" value="P:response to stress"/>
    <property type="evidence" value="ECO:0007669"/>
    <property type="project" value="TreeGrafter"/>
</dbReference>
<dbReference type="InterPro" id="IPR000835">
    <property type="entry name" value="HTH_MarR-typ"/>
</dbReference>
<comment type="caution">
    <text evidence="2">The sequence shown here is derived from an EMBL/GenBank/DDBJ whole genome shotgun (WGS) entry which is preliminary data.</text>
</comment>
<dbReference type="AlphaFoldDB" id="A0A8J3YWD2"/>
<evidence type="ECO:0000259" key="1">
    <source>
        <dbReference type="PROSITE" id="PS50995"/>
    </source>
</evidence>
<organism evidence="2 3">
    <name type="scientific">Virgisporangium aurantiacum</name>
    <dbReference type="NCBI Taxonomy" id="175570"/>
    <lineage>
        <taxon>Bacteria</taxon>
        <taxon>Bacillati</taxon>
        <taxon>Actinomycetota</taxon>
        <taxon>Actinomycetes</taxon>
        <taxon>Micromonosporales</taxon>
        <taxon>Micromonosporaceae</taxon>
        <taxon>Virgisporangium</taxon>
    </lineage>
</organism>
<reference evidence="2" key="1">
    <citation type="submission" date="2021-01" db="EMBL/GenBank/DDBJ databases">
        <title>Whole genome shotgun sequence of Virgisporangium aurantiacum NBRC 16421.</title>
        <authorList>
            <person name="Komaki H."/>
            <person name="Tamura T."/>
        </authorList>
    </citation>
    <scope>NUCLEOTIDE SEQUENCE</scope>
    <source>
        <strain evidence="2">NBRC 16421</strain>
    </source>
</reference>
<proteinExistence type="predicted"/>
<dbReference type="Gene3D" id="1.10.10.10">
    <property type="entry name" value="Winged helix-like DNA-binding domain superfamily/Winged helix DNA-binding domain"/>
    <property type="match status" value="1"/>
</dbReference>
<dbReference type="GO" id="GO:0003700">
    <property type="term" value="F:DNA-binding transcription factor activity"/>
    <property type="evidence" value="ECO:0007669"/>
    <property type="project" value="InterPro"/>
</dbReference>
<accession>A0A8J3YWD2</accession>
<dbReference type="Pfam" id="PF12802">
    <property type="entry name" value="MarR_2"/>
    <property type="match status" value="1"/>
</dbReference>
<dbReference type="PANTHER" id="PTHR33164:SF99">
    <property type="entry name" value="MARR FAMILY REGULATORY PROTEIN"/>
    <property type="match status" value="1"/>
</dbReference>
<evidence type="ECO:0000313" key="3">
    <source>
        <dbReference type="Proteomes" id="UP000612585"/>
    </source>
</evidence>
<name>A0A8J3YWD2_9ACTN</name>
<sequence>MSSDVYGLDPGAPVTPAVRAFRAVLLLAQRLRYLMDDRLRADGLTTQQAALLTAVIALDSPPLGAAANALGTTHQNAAQLVAALERKGLLTVEPDPVDRRRKRLVATAANARYWRERDAGDHAAVASWFRALAPAELETLGTLLVTVLDDLGRGGEQPPAGGK</sequence>
<dbReference type="InterPro" id="IPR036388">
    <property type="entry name" value="WH-like_DNA-bd_sf"/>
</dbReference>
<dbReference type="InterPro" id="IPR036390">
    <property type="entry name" value="WH_DNA-bd_sf"/>
</dbReference>
<dbReference type="SMART" id="SM00347">
    <property type="entry name" value="HTH_MARR"/>
    <property type="match status" value="1"/>
</dbReference>
<feature type="domain" description="HTH marR-type" evidence="1">
    <location>
        <begin position="17"/>
        <end position="149"/>
    </location>
</feature>
<keyword evidence="3" id="KW-1185">Reference proteome</keyword>
<dbReference type="PANTHER" id="PTHR33164">
    <property type="entry name" value="TRANSCRIPTIONAL REGULATOR, MARR FAMILY"/>
    <property type="match status" value="1"/>
</dbReference>
<dbReference type="PROSITE" id="PS50995">
    <property type="entry name" value="HTH_MARR_2"/>
    <property type="match status" value="1"/>
</dbReference>
<evidence type="ECO:0000313" key="2">
    <source>
        <dbReference type="EMBL" id="GIJ53119.1"/>
    </source>
</evidence>
<protein>
    <recommendedName>
        <fullName evidence="1">HTH marR-type domain-containing protein</fullName>
    </recommendedName>
</protein>
<dbReference type="EMBL" id="BOPG01000004">
    <property type="protein sequence ID" value="GIJ53119.1"/>
    <property type="molecule type" value="Genomic_DNA"/>
</dbReference>
<dbReference type="RefSeq" id="WP_203986923.1">
    <property type="nucleotide sequence ID" value="NZ_BOPG01000004.1"/>
</dbReference>
<dbReference type="SUPFAM" id="SSF46785">
    <property type="entry name" value="Winged helix' DNA-binding domain"/>
    <property type="match status" value="1"/>
</dbReference>
<gene>
    <name evidence="2" type="ORF">Vau01_006350</name>
</gene>
<dbReference type="InterPro" id="IPR039422">
    <property type="entry name" value="MarR/SlyA-like"/>
</dbReference>
<dbReference type="Proteomes" id="UP000612585">
    <property type="component" value="Unassembled WGS sequence"/>
</dbReference>